<feature type="transmembrane region" description="Helical" evidence="1">
    <location>
        <begin position="817"/>
        <end position="844"/>
    </location>
</feature>
<organism evidence="2 3">
    <name type="scientific">Besnoitia besnoiti</name>
    <name type="common">Apicomplexan protozoan</name>
    <dbReference type="NCBI Taxonomy" id="94643"/>
    <lineage>
        <taxon>Eukaryota</taxon>
        <taxon>Sar</taxon>
        <taxon>Alveolata</taxon>
        <taxon>Apicomplexa</taxon>
        <taxon>Conoidasida</taxon>
        <taxon>Coccidia</taxon>
        <taxon>Eucoccidiorida</taxon>
        <taxon>Eimeriorina</taxon>
        <taxon>Sarcocystidae</taxon>
        <taxon>Besnoitia</taxon>
    </lineage>
</organism>
<dbReference type="GO" id="GO:0006629">
    <property type="term" value="P:lipid metabolic process"/>
    <property type="evidence" value="ECO:0007669"/>
    <property type="project" value="InterPro"/>
</dbReference>
<name>A0A2A9MKT5_BESBE</name>
<accession>A0A2A9MKT5</accession>
<dbReference type="VEuPathDB" id="ToxoDB:BESB_048080"/>
<dbReference type="GeneID" id="40309738"/>
<evidence type="ECO:0008006" key="4">
    <source>
        <dbReference type="Google" id="ProtNLM"/>
    </source>
</evidence>
<keyword evidence="3" id="KW-1185">Reference proteome</keyword>
<protein>
    <recommendedName>
        <fullName evidence="4">Transmembrane protein</fullName>
    </recommendedName>
</protein>
<comment type="caution">
    <text evidence="2">The sequence shown here is derived from an EMBL/GenBank/DDBJ whole genome shotgun (WGS) entry which is preliminary data.</text>
</comment>
<dbReference type="AlphaFoldDB" id="A0A2A9MKT5"/>
<dbReference type="GO" id="GO:0008081">
    <property type="term" value="F:phosphoric diester hydrolase activity"/>
    <property type="evidence" value="ECO:0007669"/>
    <property type="project" value="InterPro"/>
</dbReference>
<keyword evidence="1" id="KW-1133">Transmembrane helix</keyword>
<evidence type="ECO:0000256" key="1">
    <source>
        <dbReference type="SAM" id="Phobius"/>
    </source>
</evidence>
<dbReference type="RefSeq" id="XP_029220625.1">
    <property type="nucleotide sequence ID" value="XM_029363259.1"/>
</dbReference>
<sequence>MTPLQLCPRVPLCAVPSRRGPFFCTVFVVVAGLLPFASCDMLGNSGRLSLAPELGMPEVRLDSGIRPRRRLPSRLSSAAWMRLFADMRLTELALPATVHSTLTDVNNPRYTELAQAQTENVTRQLCDGIRVFDVRPWIDGKDGTWYTEVPWRFEEDLVTLRKAAAAPSHATDSSGAALPSSVQSLVDLHSSTALEASLFRPVQNFLRSNGNEVAVVVFSALNGNRHGSVSSANHASSFGHLLRRYAELYQPGASADPESLPKADQLFSPAVLQSQVGDGPSVTGTEHPAAFSVLSRSDTSASILSSAVRKPLFYQDVHELMRLVDEYWGQLLPRHEHVFYGPAESSEHPETPGSTAFPGVVGRSHRWRADSIDEFGHEYPMAESINRPDVFARWLQRQGEHWLSEAPLRELVASRVQLLLFVDDPLVAWFITAFSREHVMVFVAGDHVYDVSYKSEALLAPCGIPHRTGPIGDELSLTKERSWAQCRSKCESLSERRTATTARGPCTYWTFGPYLSPEDDTQAPDAVQQNSPTFDCRTFTGPLTVQSLAPLERAVTQPANCAASTLLEDSSQWNSVKLFSDLVDSVCPITGPGVSSLSLDVHQPFARELCLLDISGVYGSAATSERRSRQQKKPTGGVQEAKKLLRVHFAPAAPSYFMSGPRGGKRHFGAVDGVTPMNRLTLPWVLWHLERQQLLEGLTTGTGEKRDLPAGIARARGIRGGQVTRPVNALMLMRYDSLNNETRNDQPLNYFEIIMRLNPFPAGAAALALEGELGDFSSERYLHLTAFHSLPSDVDVVAFFSALDGSSQASKAPCMPMIWLVVCVAILCLCAMITACICGSSVCWKLPHPNGRGDWASAPGVPGQRAAPAVVPMNTIDSA</sequence>
<gene>
    <name evidence="2" type="ORF">BESB_048080</name>
</gene>
<dbReference type="InterPro" id="IPR017946">
    <property type="entry name" value="PLC-like_Pdiesterase_TIM-brl"/>
</dbReference>
<dbReference type="SUPFAM" id="SSF51695">
    <property type="entry name" value="PLC-like phosphodiesterases"/>
    <property type="match status" value="1"/>
</dbReference>
<dbReference type="EMBL" id="NWUJ01000003">
    <property type="protein sequence ID" value="PFH36616.1"/>
    <property type="molecule type" value="Genomic_DNA"/>
</dbReference>
<evidence type="ECO:0000313" key="2">
    <source>
        <dbReference type="EMBL" id="PFH36616.1"/>
    </source>
</evidence>
<reference evidence="2 3" key="1">
    <citation type="submission" date="2017-09" db="EMBL/GenBank/DDBJ databases">
        <title>Genome sequencing of Besnoitia besnoiti strain Bb-Ger1.</title>
        <authorList>
            <person name="Schares G."/>
            <person name="Venepally P."/>
            <person name="Lorenzi H.A."/>
        </authorList>
    </citation>
    <scope>NUCLEOTIDE SEQUENCE [LARGE SCALE GENOMIC DNA]</scope>
    <source>
        <strain evidence="2 3">Bb-Ger1</strain>
    </source>
</reference>
<keyword evidence="1" id="KW-0812">Transmembrane</keyword>
<dbReference type="KEGG" id="bbes:BESB_048080"/>
<keyword evidence="1" id="KW-0472">Membrane</keyword>
<proteinExistence type="predicted"/>
<evidence type="ECO:0000313" key="3">
    <source>
        <dbReference type="Proteomes" id="UP000224006"/>
    </source>
</evidence>
<dbReference type="Proteomes" id="UP000224006">
    <property type="component" value="Chromosome III"/>
</dbReference>
<dbReference type="Gene3D" id="3.20.20.190">
    <property type="entry name" value="Phosphatidylinositol (PI) phosphodiesterase"/>
    <property type="match status" value="1"/>
</dbReference>
<dbReference type="OrthoDB" id="329684at2759"/>